<evidence type="ECO:0000256" key="9">
    <source>
        <dbReference type="ARBA" id="ARBA00022763"/>
    </source>
</evidence>
<dbReference type="PROSITE" id="PS00522">
    <property type="entry name" value="DNA_POLYMERASE_X"/>
    <property type="match status" value="1"/>
</dbReference>
<dbReference type="InterPro" id="IPR027421">
    <property type="entry name" value="DNA_pol_lamdba_lyase_dom_sf"/>
</dbReference>
<evidence type="ECO:0000256" key="6">
    <source>
        <dbReference type="ARBA" id="ARBA00022679"/>
    </source>
</evidence>
<dbReference type="PRINTS" id="PR00869">
    <property type="entry name" value="DNAPOLX"/>
</dbReference>
<dbReference type="GO" id="GO:0016829">
    <property type="term" value="F:lyase activity"/>
    <property type="evidence" value="ECO:0007669"/>
    <property type="project" value="UniProtKB-KW"/>
</dbReference>
<dbReference type="CDD" id="cd00141">
    <property type="entry name" value="NT_POLXc"/>
    <property type="match status" value="1"/>
</dbReference>
<dbReference type="GO" id="GO:0006303">
    <property type="term" value="P:double-strand break repair via nonhomologous end joining"/>
    <property type="evidence" value="ECO:0007669"/>
    <property type="project" value="TreeGrafter"/>
</dbReference>
<evidence type="ECO:0000256" key="5">
    <source>
        <dbReference type="ARBA" id="ARBA00022634"/>
    </source>
</evidence>
<evidence type="ECO:0000256" key="8">
    <source>
        <dbReference type="ARBA" id="ARBA00022705"/>
    </source>
</evidence>
<comment type="similarity">
    <text evidence="2">Belongs to the DNA polymerase type-X family.</text>
</comment>
<dbReference type="RefSeq" id="XP_069228338.1">
    <property type="nucleotide sequence ID" value="XM_069374439.1"/>
</dbReference>
<name>A0AB34KNE5_9PEZI</name>
<dbReference type="Gene3D" id="3.30.460.10">
    <property type="entry name" value="Beta Polymerase, domain 2"/>
    <property type="match status" value="1"/>
</dbReference>
<dbReference type="Gene3D" id="1.10.150.20">
    <property type="entry name" value="5' to 3' exonuclease, C-terminal subdomain"/>
    <property type="match status" value="1"/>
</dbReference>
<dbReference type="Gene3D" id="3.40.50.10190">
    <property type="entry name" value="BRCT domain"/>
    <property type="match status" value="1"/>
</dbReference>
<dbReference type="InterPro" id="IPR037160">
    <property type="entry name" value="DNA_Pol_thumb_sf"/>
</dbReference>
<dbReference type="Pfam" id="PF14716">
    <property type="entry name" value="HHH_8"/>
    <property type="match status" value="1"/>
</dbReference>
<dbReference type="AlphaFoldDB" id="A0AB34KNE5"/>
<dbReference type="InterPro" id="IPR010996">
    <property type="entry name" value="HHH_MUS81"/>
</dbReference>
<evidence type="ECO:0000256" key="1">
    <source>
        <dbReference type="ARBA" id="ARBA00001936"/>
    </source>
</evidence>
<feature type="compositionally biased region" description="Low complexity" evidence="16">
    <location>
        <begin position="298"/>
        <end position="308"/>
    </location>
</feature>
<keyword evidence="12" id="KW-0234">DNA repair</keyword>
<evidence type="ECO:0000256" key="11">
    <source>
        <dbReference type="ARBA" id="ARBA00023125"/>
    </source>
</evidence>
<dbReference type="InterPro" id="IPR019843">
    <property type="entry name" value="DNA_pol-X_BS"/>
</dbReference>
<dbReference type="InterPro" id="IPR001357">
    <property type="entry name" value="BRCT_dom"/>
</dbReference>
<dbReference type="InterPro" id="IPR029398">
    <property type="entry name" value="PolB_thumb"/>
</dbReference>
<dbReference type="InterPro" id="IPR022312">
    <property type="entry name" value="DNA_pol_X"/>
</dbReference>
<keyword evidence="9" id="KW-0227">DNA damage</keyword>
<protein>
    <recommendedName>
        <fullName evidence="4">DNA polymerase lambda</fullName>
        <ecNumber evidence="3">2.7.7.7</ecNumber>
    </recommendedName>
</protein>
<feature type="domain" description="BRCT" evidence="17">
    <location>
        <begin position="146"/>
        <end position="242"/>
    </location>
</feature>
<sequence length="717" mass="79651">MDSTTEDERLALKRKFHHEMNSLDRSDDEADDGLRESVTALKRHARRTPLHSNDKITQTLSARQLIAENTGSKDRRSLPRSVSDVGPSPSKQAAAASALRDLKSDTTDLMSTRKTFWGAVAPISSMPLVAGKRKRDSTINPIPIPKEQQIFDGLHFYFFPNNEKHPARLMRINKAIAFGATWQRDWSDHVTHVVLDKAMDYAMLLKFIKKESLPAGIVVVNESWPSECIAYRALLDFTKPQFKVIGAPVAAAPPPTAVPASSADSDTSLKLKPAGKDVMTRQPETQPSDENVNRNVIAPETTVTATVPVEDEPSTDIGNSAELDAAISQARELQMMPLDDEHSGSRPGSSDGASMHQVPAPLSGQSSSKRQALQEKFQCMQKHTGEVKNTANSATIAILQQMADYYGQMGDEWRIRAYRKAIATLRNHPTKVCTKEEALALPNVGDRLATKIEEIAFTNRLQRLDSALAEPQDRILQTFMKVYGAGFVQASNWARQGLTTLDEVLQKADLTDNQRLGIEHFSDFQDRIPRAEVTQHGAIVRKALHTLDPAFQLTIGGSYRRGAKDSGDIDFIITRPDTALPRIRSVVLDRLIPALFAQGFLQAALAVSSADDGSKWHGACCLPGQTAWRRVDFLLVPWAEMGAALIYFTGNDIFNRSLRLLASTKGYRLNQRGLYKDVIRRKGRERMTEGTLVEGKDERRIFEVLGVPWRPPEHRVP</sequence>
<evidence type="ECO:0000313" key="18">
    <source>
        <dbReference type="EMBL" id="KAL1585232.1"/>
    </source>
</evidence>
<keyword evidence="13" id="KW-0456">Lyase</keyword>
<evidence type="ECO:0000256" key="3">
    <source>
        <dbReference type="ARBA" id="ARBA00012417"/>
    </source>
</evidence>
<organism evidence="18 19">
    <name type="scientific">Cladosporium halotolerans</name>
    <dbReference type="NCBI Taxonomy" id="1052096"/>
    <lineage>
        <taxon>Eukaryota</taxon>
        <taxon>Fungi</taxon>
        <taxon>Dikarya</taxon>
        <taxon>Ascomycota</taxon>
        <taxon>Pezizomycotina</taxon>
        <taxon>Dothideomycetes</taxon>
        <taxon>Dothideomycetidae</taxon>
        <taxon>Cladosporiales</taxon>
        <taxon>Cladosporiaceae</taxon>
        <taxon>Cladosporium</taxon>
    </lineage>
</organism>
<dbReference type="EMBL" id="JAAQHG020000020">
    <property type="protein sequence ID" value="KAL1585232.1"/>
    <property type="molecule type" value="Genomic_DNA"/>
</dbReference>
<dbReference type="InterPro" id="IPR002008">
    <property type="entry name" value="DNA_pol_X_beta-like"/>
</dbReference>
<keyword evidence="19" id="KW-1185">Reference proteome</keyword>
<gene>
    <name evidence="18" type="ORF">WHR41_05834</name>
</gene>
<dbReference type="Gene3D" id="3.30.210.10">
    <property type="entry name" value="DNA polymerase, thumb domain"/>
    <property type="match status" value="1"/>
</dbReference>
<comment type="catalytic activity">
    <reaction evidence="14">
        <text>DNA(n) + a 2'-deoxyribonucleoside 5'-triphosphate = DNA(n+1) + diphosphate</text>
        <dbReference type="Rhea" id="RHEA:22508"/>
        <dbReference type="Rhea" id="RHEA-COMP:17339"/>
        <dbReference type="Rhea" id="RHEA-COMP:17340"/>
        <dbReference type="ChEBI" id="CHEBI:33019"/>
        <dbReference type="ChEBI" id="CHEBI:61560"/>
        <dbReference type="ChEBI" id="CHEBI:173112"/>
        <dbReference type="EC" id="2.7.7.7"/>
    </reaction>
</comment>
<reference evidence="18 19" key="1">
    <citation type="journal article" date="2020" name="Microbiol. Resour. Announc.">
        <title>Draft Genome Sequence of a Cladosporium Species Isolated from the Mesophotic Ascidian Didemnum maculosum.</title>
        <authorList>
            <person name="Gioti A."/>
            <person name="Siaperas R."/>
            <person name="Nikolaivits E."/>
            <person name="Le Goff G."/>
            <person name="Ouazzani J."/>
            <person name="Kotoulas G."/>
            <person name="Topakas E."/>
        </authorList>
    </citation>
    <scope>NUCLEOTIDE SEQUENCE [LARGE SCALE GENOMIC DNA]</scope>
    <source>
        <strain evidence="18 19">TM138-S3</strain>
    </source>
</reference>
<dbReference type="PROSITE" id="PS50172">
    <property type="entry name" value="BRCT"/>
    <property type="match status" value="1"/>
</dbReference>
<feature type="compositionally biased region" description="Basic and acidic residues" evidence="16">
    <location>
        <begin position="1"/>
        <end position="11"/>
    </location>
</feature>
<dbReference type="GO" id="GO:0006260">
    <property type="term" value="P:DNA replication"/>
    <property type="evidence" value="ECO:0007669"/>
    <property type="project" value="UniProtKB-KW"/>
</dbReference>
<dbReference type="GO" id="GO:0003677">
    <property type="term" value="F:DNA binding"/>
    <property type="evidence" value="ECO:0007669"/>
    <property type="project" value="UniProtKB-KW"/>
</dbReference>
<dbReference type="SUPFAM" id="SSF81301">
    <property type="entry name" value="Nucleotidyltransferase"/>
    <property type="match status" value="1"/>
</dbReference>
<dbReference type="FunFam" id="3.30.210.10:FF:000001">
    <property type="entry name" value="DNA polymerase lambda"/>
    <property type="match status" value="1"/>
</dbReference>
<evidence type="ECO:0000256" key="14">
    <source>
        <dbReference type="ARBA" id="ARBA00049244"/>
    </source>
</evidence>
<evidence type="ECO:0000259" key="17">
    <source>
        <dbReference type="PROSITE" id="PS50172"/>
    </source>
</evidence>
<dbReference type="SUPFAM" id="SSF47802">
    <property type="entry name" value="DNA polymerase beta, N-terminal domain-like"/>
    <property type="match status" value="1"/>
</dbReference>
<keyword evidence="7" id="KW-0548">Nucleotidyltransferase</keyword>
<keyword evidence="8" id="KW-0235">DNA replication</keyword>
<dbReference type="SMART" id="SM00483">
    <property type="entry name" value="POLXc"/>
    <property type="match status" value="1"/>
</dbReference>
<dbReference type="InterPro" id="IPR036420">
    <property type="entry name" value="BRCT_dom_sf"/>
</dbReference>
<dbReference type="Pfam" id="PF14792">
    <property type="entry name" value="DNA_pol_B_palm"/>
    <property type="match status" value="1"/>
</dbReference>
<evidence type="ECO:0000313" key="19">
    <source>
        <dbReference type="Proteomes" id="UP000803884"/>
    </source>
</evidence>
<dbReference type="Pfam" id="PF14791">
    <property type="entry name" value="DNA_pol_B_thumb"/>
    <property type="match status" value="1"/>
</dbReference>
<evidence type="ECO:0000256" key="4">
    <source>
        <dbReference type="ARBA" id="ARBA00016513"/>
    </source>
</evidence>
<dbReference type="GeneID" id="96007277"/>
<evidence type="ECO:0000256" key="12">
    <source>
        <dbReference type="ARBA" id="ARBA00023204"/>
    </source>
</evidence>
<dbReference type="SUPFAM" id="SSF52113">
    <property type="entry name" value="BRCT domain"/>
    <property type="match status" value="1"/>
</dbReference>
<keyword evidence="11" id="KW-0238">DNA-binding</keyword>
<proteinExistence type="inferred from homology"/>
<dbReference type="InterPro" id="IPR002054">
    <property type="entry name" value="DNA-dir_DNA_pol_X"/>
</dbReference>
<dbReference type="Gene3D" id="1.10.150.110">
    <property type="entry name" value="DNA polymerase beta, N-terminal domain-like"/>
    <property type="match status" value="1"/>
</dbReference>
<feature type="region of interest" description="Disordered" evidence="16">
    <location>
        <begin position="338"/>
        <end position="373"/>
    </location>
</feature>
<feature type="compositionally biased region" description="Polar residues" evidence="16">
    <location>
        <begin position="55"/>
        <end position="70"/>
    </location>
</feature>
<dbReference type="Pfam" id="PF10391">
    <property type="entry name" value="DNA_pol_lambd_f"/>
    <property type="match status" value="1"/>
</dbReference>
<dbReference type="GO" id="GO:0003887">
    <property type="term" value="F:DNA-directed DNA polymerase activity"/>
    <property type="evidence" value="ECO:0007669"/>
    <property type="project" value="UniProtKB-KW"/>
</dbReference>
<dbReference type="EC" id="2.7.7.7" evidence="3"/>
<comment type="cofactor">
    <cofactor evidence="1">
        <name>Mn(2+)</name>
        <dbReference type="ChEBI" id="CHEBI:29035"/>
    </cofactor>
</comment>
<dbReference type="SUPFAM" id="SSF81585">
    <property type="entry name" value="PsbU/PolX domain-like"/>
    <property type="match status" value="1"/>
</dbReference>
<evidence type="ECO:0000256" key="10">
    <source>
        <dbReference type="ARBA" id="ARBA00022932"/>
    </source>
</evidence>
<comment type="caution">
    <text evidence="18">The sequence shown here is derived from an EMBL/GenBank/DDBJ whole genome shotgun (WGS) entry which is preliminary data.</text>
</comment>
<evidence type="ECO:0000256" key="13">
    <source>
        <dbReference type="ARBA" id="ARBA00023239"/>
    </source>
</evidence>
<keyword evidence="6" id="KW-0808">Transferase</keyword>
<dbReference type="PANTHER" id="PTHR11276:SF28">
    <property type="entry name" value="DNA POLYMERASE LAMBDA"/>
    <property type="match status" value="1"/>
</dbReference>
<evidence type="ECO:0000256" key="16">
    <source>
        <dbReference type="SAM" id="MobiDB-lite"/>
    </source>
</evidence>
<evidence type="ECO:0000256" key="2">
    <source>
        <dbReference type="ARBA" id="ARBA00008323"/>
    </source>
</evidence>
<dbReference type="InterPro" id="IPR018944">
    <property type="entry name" value="DNA_pol_lambd_fingers_domain"/>
</dbReference>
<dbReference type="GO" id="GO:0005634">
    <property type="term" value="C:nucleus"/>
    <property type="evidence" value="ECO:0007669"/>
    <property type="project" value="TreeGrafter"/>
</dbReference>
<evidence type="ECO:0000256" key="7">
    <source>
        <dbReference type="ARBA" id="ARBA00022695"/>
    </source>
</evidence>
<dbReference type="FunFam" id="1.10.150.110:FF:000005">
    <property type="entry name" value="DNA polymerase POL4"/>
    <property type="match status" value="1"/>
</dbReference>
<feature type="region of interest" description="Disordered" evidence="16">
    <location>
        <begin position="1"/>
        <end position="92"/>
    </location>
</feature>
<accession>A0AB34KNE5</accession>
<keyword evidence="5" id="KW-0237">DNA synthesis</keyword>
<feature type="region of interest" description="Disordered" evidence="16">
    <location>
        <begin position="253"/>
        <end position="319"/>
    </location>
</feature>
<feature type="compositionally biased region" description="Polar residues" evidence="16">
    <location>
        <begin position="282"/>
        <end position="294"/>
    </location>
</feature>
<dbReference type="InterPro" id="IPR028207">
    <property type="entry name" value="DNA_pol_B_palm_palm"/>
</dbReference>
<dbReference type="Proteomes" id="UP000803884">
    <property type="component" value="Unassembled WGS sequence"/>
</dbReference>
<keyword evidence="10" id="KW-0239">DNA-directed DNA polymerase</keyword>
<evidence type="ECO:0000256" key="15">
    <source>
        <dbReference type="PIRSR" id="PIRSR622312-50"/>
    </source>
</evidence>
<dbReference type="PRINTS" id="PR00870">
    <property type="entry name" value="DNAPOLXBETA"/>
</dbReference>
<dbReference type="InterPro" id="IPR043519">
    <property type="entry name" value="NT_sf"/>
</dbReference>
<dbReference type="PANTHER" id="PTHR11276">
    <property type="entry name" value="DNA POLYMERASE TYPE-X FAMILY MEMBER"/>
    <property type="match status" value="1"/>
</dbReference>
<feature type="active site" description="Nucleophile; Schiff-base intermediate with DNA; for 5'-dRP lyase activity" evidence="15">
    <location>
        <position position="451"/>
    </location>
</feature>
<feature type="compositionally biased region" description="Low complexity" evidence="16">
    <location>
        <begin position="258"/>
        <end position="268"/>
    </location>
</feature>